<keyword evidence="2" id="KW-1185">Reference proteome</keyword>
<evidence type="ECO:0000313" key="2">
    <source>
        <dbReference type="Proteomes" id="UP000326458"/>
    </source>
</evidence>
<accession>A0A5N3VE78</accession>
<reference evidence="1 2" key="1">
    <citation type="submission" date="2019-06" db="EMBL/GenBank/DDBJ databases">
        <title>Discovery of a novel chromosome fission-fusion reversal in muntjac.</title>
        <authorList>
            <person name="Mudd A.B."/>
            <person name="Bredeson J.V."/>
            <person name="Baum R."/>
            <person name="Hockemeyer D."/>
            <person name="Rokhsar D.S."/>
        </authorList>
    </citation>
    <scope>NUCLEOTIDE SEQUENCE [LARGE SCALE GENOMIC DNA]</scope>
    <source>
        <strain evidence="1">UTSW_UCB_Mm</strain>
        <tissue evidence="1">Fibroblast cell line</tissue>
    </source>
</reference>
<evidence type="ECO:0008006" key="3">
    <source>
        <dbReference type="Google" id="ProtNLM"/>
    </source>
</evidence>
<gene>
    <name evidence="1" type="ORF">FD754_012130</name>
</gene>
<proteinExistence type="predicted"/>
<evidence type="ECO:0000313" key="1">
    <source>
        <dbReference type="EMBL" id="KAB0347273.1"/>
    </source>
</evidence>
<dbReference type="EMBL" id="VCEA01000002">
    <property type="protein sequence ID" value="KAB0347273.1"/>
    <property type="molecule type" value="Genomic_DNA"/>
</dbReference>
<protein>
    <recommendedName>
        <fullName evidence="3">COMM domain-containing protein</fullName>
    </recommendedName>
</protein>
<dbReference type="AlphaFoldDB" id="A0A5N3VE78"/>
<sequence length="71" mass="8392">MEGSREPQLDAKATVTSQLRDFQWKLEMAVRSDSCRLLKCPYVSNFFEMTIPHFPNFYRLFKEVAVIIETM</sequence>
<comment type="caution">
    <text evidence="1">The sequence shown here is derived from an EMBL/GenBank/DDBJ whole genome shotgun (WGS) entry which is preliminary data.</text>
</comment>
<dbReference type="Proteomes" id="UP000326458">
    <property type="component" value="Unassembled WGS sequence"/>
</dbReference>
<organism evidence="1 2">
    <name type="scientific">Muntiacus muntjak</name>
    <name type="common">Barking deer</name>
    <name type="synonym">Indian muntjac</name>
    <dbReference type="NCBI Taxonomy" id="9888"/>
    <lineage>
        <taxon>Eukaryota</taxon>
        <taxon>Metazoa</taxon>
        <taxon>Chordata</taxon>
        <taxon>Craniata</taxon>
        <taxon>Vertebrata</taxon>
        <taxon>Euteleostomi</taxon>
        <taxon>Mammalia</taxon>
        <taxon>Eutheria</taxon>
        <taxon>Laurasiatheria</taxon>
        <taxon>Artiodactyla</taxon>
        <taxon>Ruminantia</taxon>
        <taxon>Pecora</taxon>
        <taxon>Cervidae</taxon>
        <taxon>Muntiacinae</taxon>
        <taxon>Muntiacus</taxon>
    </lineage>
</organism>
<name>A0A5N3VE78_MUNMU</name>